<organism evidence="2 3">
    <name type="scientific">Pseudoalteromonas fenneropenaei</name>
    <dbReference type="NCBI Taxonomy" id="1737459"/>
    <lineage>
        <taxon>Bacteria</taxon>
        <taxon>Pseudomonadati</taxon>
        <taxon>Pseudomonadota</taxon>
        <taxon>Gammaproteobacteria</taxon>
        <taxon>Alteromonadales</taxon>
        <taxon>Pseudoalteromonadaceae</taxon>
        <taxon>Pseudoalteromonas</taxon>
    </lineage>
</organism>
<sequence length="214" mass="24366">MIDKEVSFVKLPIQLDANDWQHDLAKLKNSTAWIAHVNKQCYQGNWSALALTSLQEHVHAHPIMQTFSIENGKGTWCDLPVLQELPALLKILRSLPFKYQSVRAMHLAPGASIFPHRDRGLTYSNGCARLHIPLQYSDRVHFMVNDKLMPMQIGEIWYFNADQIHSVENQSDEDRINLVIDCTVNDWLKAVLSGVQTSSSNTSIEKCIEQSELL</sequence>
<dbReference type="RefSeq" id="WP_377121015.1">
    <property type="nucleotide sequence ID" value="NZ_JBHRSD010000006.1"/>
</dbReference>
<dbReference type="Proteomes" id="UP001595453">
    <property type="component" value="Unassembled WGS sequence"/>
</dbReference>
<gene>
    <name evidence="2" type="ORF">ACFOEE_03630</name>
</gene>
<feature type="domain" description="Aspartyl/asparaginy/proline hydroxylase" evidence="1">
    <location>
        <begin position="81"/>
        <end position="182"/>
    </location>
</feature>
<reference evidence="3" key="1">
    <citation type="journal article" date="2019" name="Int. J. Syst. Evol. Microbiol.">
        <title>The Global Catalogue of Microorganisms (GCM) 10K type strain sequencing project: providing services to taxonomists for standard genome sequencing and annotation.</title>
        <authorList>
            <consortium name="The Broad Institute Genomics Platform"/>
            <consortium name="The Broad Institute Genome Sequencing Center for Infectious Disease"/>
            <person name="Wu L."/>
            <person name="Ma J."/>
        </authorList>
    </citation>
    <scope>NUCLEOTIDE SEQUENCE [LARGE SCALE GENOMIC DNA]</scope>
    <source>
        <strain evidence="3">KCTC 42730</strain>
    </source>
</reference>
<dbReference type="SUPFAM" id="SSF51197">
    <property type="entry name" value="Clavaminate synthase-like"/>
    <property type="match status" value="1"/>
</dbReference>
<dbReference type="InterPro" id="IPR027443">
    <property type="entry name" value="IPNS-like_sf"/>
</dbReference>
<dbReference type="EMBL" id="JBHRSD010000006">
    <property type="protein sequence ID" value="MFC3031614.1"/>
    <property type="molecule type" value="Genomic_DNA"/>
</dbReference>
<comment type="caution">
    <text evidence="2">The sequence shown here is derived from an EMBL/GenBank/DDBJ whole genome shotgun (WGS) entry which is preliminary data.</text>
</comment>
<accession>A0ABV7CG80</accession>
<protein>
    <submittedName>
        <fullName evidence="2">Aspartyl/asparaginyl beta-hydroxylase domain-containing protein</fullName>
    </submittedName>
</protein>
<proteinExistence type="predicted"/>
<name>A0ABV7CG80_9GAMM</name>
<evidence type="ECO:0000313" key="2">
    <source>
        <dbReference type="EMBL" id="MFC3031614.1"/>
    </source>
</evidence>
<keyword evidence="3" id="KW-1185">Reference proteome</keyword>
<evidence type="ECO:0000259" key="1">
    <source>
        <dbReference type="Pfam" id="PF05118"/>
    </source>
</evidence>
<dbReference type="Gene3D" id="2.60.120.330">
    <property type="entry name" value="B-lactam Antibiotic, Isopenicillin N Synthase, Chain"/>
    <property type="match status" value="1"/>
</dbReference>
<dbReference type="Pfam" id="PF05118">
    <property type="entry name" value="Asp_Arg_Hydrox"/>
    <property type="match status" value="1"/>
</dbReference>
<evidence type="ECO:0000313" key="3">
    <source>
        <dbReference type="Proteomes" id="UP001595453"/>
    </source>
</evidence>
<dbReference type="InterPro" id="IPR007803">
    <property type="entry name" value="Asp/Arg/Pro-Hydrxlase"/>
</dbReference>